<organism evidence="12 13">
    <name type="scientific">Arabis nemorensis</name>
    <dbReference type="NCBI Taxonomy" id="586526"/>
    <lineage>
        <taxon>Eukaryota</taxon>
        <taxon>Viridiplantae</taxon>
        <taxon>Streptophyta</taxon>
        <taxon>Embryophyta</taxon>
        <taxon>Tracheophyta</taxon>
        <taxon>Spermatophyta</taxon>
        <taxon>Magnoliopsida</taxon>
        <taxon>eudicotyledons</taxon>
        <taxon>Gunneridae</taxon>
        <taxon>Pentapetalae</taxon>
        <taxon>rosids</taxon>
        <taxon>malvids</taxon>
        <taxon>Brassicales</taxon>
        <taxon>Brassicaceae</taxon>
        <taxon>Arabideae</taxon>
        <taxon>Arabis</taxon>
    </lineage>
</organism>
<evidence type="ECO:0000256" key="3">
    <source>
        <dbReference type="ARBA" id="ARBA00022614"/>
    </source>
</evidence>
<dbReference type="InterPro" id="IPR050994">
    <property type="entry name" value="At_inactive_RLKs"/>
</dbReference>
<evidence type="ECO:0000313" key="12">
    <source>
        <dbReference type="EMBL" id="VVA96826.1"/>
    </source>
</evidence>
<dbReference type="GO" id="GO:0016020">
    <property type="term" value="C:membrane"/>
    <property type="evidence" value="ECO:0007669"/>
    <property type="project" value="UniProtKB-SubCell"/>
</dbReference>
<dbReference type="Pfam" id="PF08263">
    <property type="entry name" value="LRRNT_2"/>
    <property type="match status" value="1"/>
</dbReference>
<keyword evidence="4" id="KW-0812">Transmembrane</keyword>
<dbReference type="EMBL" id="CABITT030000003">
    <property type="protein sequence ID" value="VVA96826.1"/>
    <property type="molecule type" value="Genomic_DNA"/>
</dbReference>
<comment type="caution">
    <text evidence="12">The sequence shown here is derived from an EMBL/GenBank/DDBJ whole genome shotgun (WGS) entry which is preliminary data.</text>
</comment>
<dbReference type="PANTHER" id="PTHR48010">
    <property type="entry name" value="OS05G0588300 PROTEIN"/>
    <property type="match status" value="1"/>
</dbReference>
<feature type="chain" id="PRO_5022039592" description="Leucine-rich repeat-containing N-terminal plant-type domain-containing protein" evidence="10">
    <location>
        <begin position="27"/>
        <end position="169"/>
    </location>
</feature>
<keyword evidence="7" id="KW-1133">Transmembrane helix</keyword>
<keyword evidence="13" id="KW-1185">Reference proteome</keyword>
<evidence type="ECO:0000256" key="6">
    <source>
        <dbReference type="ARBA" id="ARBA00022737"/>
    </source>
</evidence>
<dbReference type="SUPFAM" id="SSF52058">
    <property type="entry name" value="L domain-like"/>
    <property type="match status" value="1"/>
</dbReference>
<dbReference type="OrthoDB" id="2151624at2759"/>
<keyword evidence="5 10" id="KW-0732">Signal</keyword>
<evidence type="ECO:0000256" key="10">
    <source>
        <dbReference type="SAM" id="SignalP"/>
    </source>
</evidence>
<evidence type="ECO:0000256" key="1">
    <source>
        <dbReference type="ARBA" id="ARBA00004479"/>
    </source>
</evidence>
<dbReference type="Pfam" id="PF13855">
    <property type="entry name" value="LRR_8"/>
    <property type="match status" value="1"/>
</dbReference>
<evidence type="ECO:0000256" key="8">
    <source>
        <dbReference type="ARBA" id="ARBA00023136"/>
    </source>
</evidence>
<dbReference type="FunFam" id="3.80.10.10:FF:000041">
    <property type="entry name" value="LRR receptor-like serine/threonine-protein kinase ERECTA"/>
    <property type="match status" value="1"/>
</dbReference>
<gene>
    <name evidence="12" type="ORF">ANE_LOCUS7271</name>
</gene>
<dbReference type="AlphaFoldDB" id="A0A565B580"/>
<keyword evidence="8" id="KW-0472">Membrane</keyword>
<name>A0A565B580_9BRAS</name>
<keyword evidence="6" id="KW-0677">Repeat</keyword>
<feature type="domain" description="Leucine-rich repeat-containing N-terminal plant-type" evidence="11">
    <location>
        <begin position="29"/>
        <end position="70"/>
    </location>
</feature>
<evidence type="ECO:0000313" key="13">
    <source>
        <dbReference type="Proteomes" id="UP000489600"/>
    </source>
</evidence>
<evidence type="ECO:0000256" key="7">
    <source>
        <dbReference type="ARBA" id="ARBA00022989"/>
    </source>
</evidence>
<evidence type="ECO:0000256" key="2">
    <source>
        <dbReference type="ARBA" id="ARBA00009592"/>
    </source>
</evidence>
<evidence type="ECO:0000259" key="11">
    <source>
        <dbReference type="Pfam" id="PF08263"/>
    </source>
</evidence>
<comment type="similarity">
    <text evidence="2">Belongs to the RLP family.</text>
</comment>
<reference evidence="12" key="1">
    <citation type="submission" date="2019-07" db="EMBL/GenBank/DDBJ databases">
        <authorList>
            <person name="Dittberner H."/>
        </authorList>
    </citation>
    <scope>NUCLEOTIDE SEQUENCE [LARGE SCALE GENOMIC DNA]</scope>
</reference>
<dbReference type="Proteomes" id="UP000489600">
    <property type="component" value="Unassembled WGS sequence"/>
</dbReference>
<protein>
    <recommendedName>
        <fullName evidence="11">Leucine-rich repeat-containing N-terminal plant-type domain-containing protein</fullName>
    </recommendedName>
</protein>
<accession>A0A565B580</accession>
<dbReference type="Gene3D" id="3.80.10.10">
    <property type="entry name" value="Ribonuclease Inhibitor"/>
    <property type="match status" value="1"/>
</dbReference>
<sequence>MVAKVVCAILIWTCLWVLLVSSLTCAFESDIDCLRTLKSQLKDPNGHLSNWVFENHTEVYLCKFSGVVCWHDDSKNLVLNIDLGGFGLEGEFPSGIKECSYLVVLNLTGNNLSGTLPSDVFSALRYLSAMDLSYNSFSGEIPDTWTNITYLDTLLLDHNRFTGHIPPAR</sequence>
<comment type="subcellular location">
    <subcellularLocation>
        <location evidence="1">Membrane</location>
        <topology evidence="1">Single-pass type I membrane protein</topology>
    </subcellularLocation>
</comment>
<dbReference type="PANTHER" id="PTHR48010:SF55">
    <property type="entry name" value="OS01G0607900 PROTEIN"/>
    <property type="match status" value="1"/>
</dbReference>
<evidence type="ECO:0000256" key="5">
    <source>
        <dbReference type="ARBA" id="ARBA00022729"/>
    </source>
</evidence>
<dbReference type="InterPro" id="IPR013210">
    <property type="entry name" value="LRR_N_plant-typ"/>
</dbReference>
<feature type="signal peptide" evidence="10">
    <location>
        <begin position="1"/>
        <end position="26"/>
    </location>
</feature>
<evidence type="ECO:0000256" key="4">
    <source>
        <dbReference type="ARBA" id="ARBA00022692"/>
    </source>
</evidence>
<keyword evidence="9" id="KW-0325">Glycoprotein</keyword>
<dbReference type="InterPro" id="IPR001611">
    <property type="entry name" value="Leu-rich_rpt"/>
</dbReference>
<proteinExistence type="inferred from homology"/>
<dbReference type="InterPro" id="IPR032675">
    <property type="entry name" value="LRR_dom_sf"/>
</dbReference>
<keyword evidence="3" id="KW-0433">Leucine-rich repeat</keyword>
<evidence type="ECO:0000256" key="9">
    <source>
        <dbReference type="ARBA" id="ARBA00023180"/>
    </source>
</evidence>